<dbReference type="AlphaFoldDB" id="A0AAE1MAZ2"/>
<gene>
    <name evidence="1" type="ORF">QN277_008878</name>
</gene>
<accession>A0AAE1MAZ2</accession>
<dbReference type="EMBL" id="JAWXYG010000013">
    <property type="protein sequence ID" value="KAK4255953.1"/>
    <property type="molecule type" value="Genomic_DNA"/>
</dbReference>
<sequence length="21" mass="2346">MTLLISLINLGVYSPESLILR</sequence>
<evidence type="ECO:0000313" key="1">
    <source>
        <dbReference type="EMBL" id="KAK4255953.1"/>
    </source>
</evidence>
<reference evidence="1" key="1">
    <citation type="submission" date="2023-10" db="EMBL/GenBank/DDBJ databases">
        <title>Chromosome-level genome of the transformable northern wattle, Acacia crassicarpa.</title>
        <authorList>
            <person name="Massaro I."/>
            <person name="Sinha N.R."/>
            <person name="Poethig S."/>
            <person name="Leichty A.R."/>
        </authorList>
    </citation>
    <scope>NUCLEOTIDE SEQUENCE</scope>
    <source>
        <strain evidence="1">Acra3RX</strain>
        <tissue evidence="1">Leaf</tissue>
    </source>
</reference>
<keyword evidence="2" id="KW-1185">Reference proteome</keyword>
<protein>
    <submittedName>
        <fullName evidence="1">Uncharacterized protein</fullName>
    </submittedName>
</protein>
<comment type="caution">
    <text evidence="1">The sequence shown here is derived from an EMBL/GenBank/DDBJ whole genome shotgun (WGS) entry which is preliminary data.</text>
</comment>
<name>A0AAE1MAZ2_9FABA</name>
<proteinExistence type="predicted"/>
<dbReference type="Proteomes" id="UP001293593">
    <property type="component" value="Unassembled WGS sequence"/>
</dbReference>
<organism evidence="1 2">
    <name type="scientific">Acacia crassicarpa</name>
    <name type="common">northern wattle</name>
    <dbReference type="NCBI Taxonomy" id="499986"/>
    <lineage>
        <taxon>Eukaryota</taxon>
        <taxon>Viridiplantae</taxon>
        <taxon>Streptophyta</taxon>
        <taxon>Embryophyta</taxon>
        <taxon>Tracheophyta</taxon>
        <taxon>Spermatophyta</taxon>
        <taxon>Magnoliopsida</taxon>
        <taxon>eudicotyledons</taxon>
        <taxon>Gunneridae</taxon>
        <taxon>Pentapetalae</taxon>
        <taxon>rosids</taxon>
        <taxon>fabids</taxon>
        <taxon>Fabales</taxon>
        <taxon>Fabaceae</taxon>
        <taxon>Caesalpinioideae</taxon>
        <taxon>mimosoid clade</taxon>
        <taxon>Acacieae</taxon>
        <taxon>Acacia</taxon>
    </lineage>
</organism>
<evidence type="ECO:0000313" key="2">
    <source>
        <dbReference type="Proteomes" id="UP001293593"/>
    </source>
</evidence>